<comment type="caution">
    <text evidence="1">The sequence shown here is derived from an EMBL/GenBank/DDBJ whole genome shotgun (WGS) entry which is preliminary data.</text>
</comment>
<reference evidence="1" key="1">
    <citation type="submission" date="2020-08" db="EMBL/GenBank/DDBJ databases">
        <title>Plant Genome Project.</title>
        <authorList>
            <person name="Zhang R.-G."/>
        </authorList>
    </citation>
    <scope>NUCLEOTIDE SEQUENCE</scope>
    <source>
        <strain evidence="1">WSP0</strain>
        <tissue evidence="1">Leaf</tissue>
    </source>
</reference>
<dbReference type="Proteomes" id="UP000823749">
    <property type="component" value="Chromosome 7"/>
</dbReference>
<gene>
    <name evidence="1" type="ORF">RHGRI_020234</name>
</gene>
<organism evidence="1 2">
    <name type="scientific">Rhododendron griersonianum</name>
    <dbReference type="NCBI Taxonomy" id="479676"/>
    <lineage>
        <taxon>Eukaryota</taxon>
        <taxon>Viridiplantae</taxon>
        <taxon>Streptophyta</taxon>
        <taxon>Embryophyta</taxon>
        <taxon>Tracheophyta</taxon>
        <taxon>Spermatophyta</taxon>
        <taxon>Magnoliopsida</taxon>
        <taxon>eudicotyledons</taxon>
        <taxon>Gunneridae</taxon>
        <taxon>Pentapetalae</taxon>
        <taxon>asterids</taxon>
        <taxon>Ericales</taxon>
        <taxon>Ericaceae</taxon>
        <taxon>Ericoideae</taxon>
        <taxon>Rhodoreae</taxon>
        <taxon>Rhododendron</taxon>
    </lineage>
</organism>
<dbReference type="EMBL" id="JACTNZ010000007">
    <property type="protein sequence ID" value="KAG5539937.1"/>
    <property type="molecule type" value="Genomic_DNA"/>
</dbReference>
<sequence length="72" mass="8532">MYRKYRARETELWKRTEARDIERIEPNNPIPPRPTWIKLGLTSYAMQYKSKLKSATDMVLGCVWNGETVPVF</sequence>
<evidence type="ECO:0000313" key="1">
    <source>
        <dbReference type="EMBL" id="KAG5539937.1"/>
    </source>
</evidence>
<accession>A0AAV6JFR0</accession>
<proteinExistence type="predicted"/>
<protein>
    <submittedName>
        <fullName evidence="1">Uncharacterized protein</fullName>
    </submittedName>
</protein>
<name>A0AAV6JFR0_9ERIC</name>
<dbReference type="AlphaFoldDB" id="A0AAV6JFR0"/>
<evidence type="ECO:0000313" key="2">
    <source>
        <dbReference type="Proteomes" id="UP000823749"/>
    </source>
</evidence>
<keyword evidence="2" id="KW-1185">Reference proteome</keyword>